<evidence type="ECO:0000256" key="2">
    <source>
        <dbReference type="ARBA" id="ARBA00022448"/>
    </source>
</evidence>
<keyword evidence="5 8" id="KW-1133">Transmembrane helix</keyword>
<keyword evidence="3 8" id="KW-0812">Transmembrane</keyword>
<dbReference type="OrthoDB" id="2985014at2759"/>
<feature type="transmembrane region" description="Helical" evidence="8">
    <location>
        <begin position="431"/>
        <end position="449"/>
    </location>
</feature>
<evidence type="ECO:0000256" key="8">
    <source>
        <dbReference type="SAM" id="Phobius"/>
    </source>
</evidence>
<evidence type="ECO:0000256" key="6">
    <source>
        <dbReference type="ARBA" id="ARBA00023136"/>
    </source>
</evidence>
<dbReference type="GO" id="GO:0015293">
    <property type="term" value="F:symporter activity"/>
    <property type="evidence" value="ECO:0007669"/>
    <property type="project" value="UniProtKB-KW"/>
</dbReference>
<dbReference type="PANTHER" id="PTHR11662">
    <property type="entry name" value="SOLUTE CARRIER FAMILY 17"/>
    <property type="match status" value="1"/>
</dbReference>
<feature type="transmembrane region" description="Helical" evidence="8">
    <location>
        <begin position="336"/>
        <end position="355"/>
    </location>
</feature>
<evidence type="ECO:0000313" key="11">
    <source>
        <dbReference type="RefSeq" id="XP_030754141.1"/>
    </source>
</evidence>
<feature type="transmembrane region" description="Helical" evidence="8">
    <location>
        <begin position="197"/>
        <end position="217"/>
    </location>
</feature>
<dbReference type="FunFam" id="1.20.1250.20:FF:000423">
    <property type="entry name" value="Putative inorganic phosphate cotransporter-like Protein"/>
    <property type="match status" value="1"/>
</dbReference>
<reference evidence="11" key="1">
    <citation type="submission" date="2025-08" db="UniProtKB">
        <authorList>
            <consortium name="RefSeq"/>
        </authorList>
    </citation>
    <scope>IDENTIFICATION</scope>
    <source>
        <tissue evidence="11">Gonads</tissue>
    </source>
</reference>
<feature type="transmembrane region" description="Helical" evidence="8">
    <location>
        <begin position="393"/>
        <end position="419"/>
    </location>
</feature>
<evidence type="ECO:0000256" key="7">
    <source>
        <dbReference type="SAM" id="MobiDB-lite"/>
    </source>
</evidence>
<keyword evidence="10" id="KW-1185">Reference proteome</keyword>
<dbReference type="GO" id="GO:0006820">
    <property type="term" value="P:monoatomic anion transport"/>
    <property type="evidence" value="ECO:0007669"/>
    <property type="project" value="TreeGrafter"/>
</dbReference>
<feature type="transmembrane region" description="Helical" evidence="8">
    <location>
        <begin position="361"/>
        <end position="381"/>
    </location>
</feature>
<dbReference type="InterPro" id="IPR020846">
    <property type="entry name" value="MFS_dom"/>
</dbReference>
<evidence type="ECO:0000256" key="1">
    <source>
        <dbReference type="ARBA" id="ARBA00004141"/>
    </source>
</evidence>
<evidence type="ECO:0000313" key="10">
    <source>
        <dbReference type="Proteomes" id="UP000504635"/>
    </source>
</evidence>
<evidence type="ECO:0000256" key="5">
    <source>
        <dbReference type="ARBA" id="ARBA00022989"/>
    </source>
</evidence>
<dbReference type="InterPro" id="IPR011701">
    <property type="entry name" value="MFS"/>
</dbReference>
<keyword evidence="2" id="KW-0813">Transport</keyword>
<feature type="transmembrane region" description="Helical" evidence="8">
    <location>
        <begin position="133"/>
        <end position="156"/>
    </location>
</feature>
<dbReference type="Pfam" id="PF07690">
    <property type="entry name" value="MFS_1"/>
    <property type="match status" value="1"/>
</dbReference>
<dbReference type="FunFam" id="1.20.1250.20:FF:000003">
    <property type="entry name" value="Solute carrier family 17 member 3"/>
    <property type="match status" value="1"/>
</dbReference>
<proteinExistence type="predicted"/>
<evidence type="ECO:0000256" key="4">
    <source>
        <dbReference type="ARBA" id="ARBA00022847"/>
    </source>
</evidence>
<dbReference type="InterPro" id="IPR050382">
    <property type="entry name" value="MFS_Na/Anion_cotransporter"/>
</dbReference>
<dbReference type="KEGG" id="soy:115880944"/>
<feature type="region of interest" description="Disordered" evidence="7">
    <location>
        <begin position="458"/>
        <end position="492"/>
    </location>
</feature>
<dbReference type="PANTHER" id="PTHR11662:SF336">
    <property type="entry name" value="LP19554P"/>
    <property type="match status" value="1"/>
</dbReference>
<evidence type="ECO:0000259" key="9">
    <source>
        <dbReference type="PROSITE" id="PS50850"/>
    </source>
</evidence>
<organism evidence="10 11">
    <name type="scientific">Sitophilus oryzae</name>
    <name type="common">Rice weevil</name>
    <name type="synonym">Curculio oryzae</name>
    <dbReference type="NCBI Taxonomy" id="7048"/>
    <lineage>
        <taxon>Eukaryota</taxon>
        <taxon>Metazoa</taxon>
        <taxon>Ecdysozoa</taxon>
        <taxon>Arthropoda</taxon>
        <taxon>Hexapoda</taxon>
        <taxon>Insecta</taxon>
        <taxon>Pterygota</taxon>
        <taxon>Neoptera</taxon>
        <taxon>Endopterygota</taxon>
        <taxon>Coleoptera</taxon>
        <taxon>Polyphaga</taxon>
        <taxon>Cucujiformia</taxon>
        <taxon>Curculionidae</taxon>
        <taxon>Dryophthorinae</taxon>
        <taxon>Sitophilus</taxon>
    </lineage>
</organism>
<dbReference type="AlphaFoldDB" id="A0A6J2XSZ6"/>
<keyword evidence="4" id="KW-0769">Symport</keyword>
<gene>
    <name evidence="11" type="primary">LOC115880944</name>
</gene>
<keyword evidence="6 8" id="KW-0472">Membrane</keyword>
<protein>
    <submittedName>
        <fullName evidence="11">Sialin-like</fullName>
    </submittedName>
</protein>
<dbReference type="RefSeq" id="XP_030754141.1">
    <property type="nucleotide sequence ID" value="XM_030898281.1"/>
</dbReference>
<accession>A0A6J2XSZ6</accession>
<feature type="domain" description="Major facilitator superfamily (MFS) profile" evidence="9">
    <location>
        <begin position="10"/>
        <end position="453"/>
    </location>
</feature>
<feature type="transmembrane region" description="Helical" evidence="8">
    <location>
        <begin position="296"/>
        <end position="315"/>
    </location>
</feature>
<dbReference type="SUPFAM" id="SSF103473">
    <property type="entry name" value="MFS general substrate transporter"/>
    <property type="match status" value="1"/>
</dbReference>
<sequence>MAKIPTRFWIAVMVFATTYINYTTRSNMSISITSMVARSKEKAVPECKRNESHIEGGNHTVKSLPNYGPRYDWNEDIQGFILGSYFWGYVISSAPGGFIAEWLGPFNTIFYTQIVTAIFNSLCVWGAEWHYGFLIFCRFILGLMAGTIYPALQCLIARWAPPAEKGKFVSALMGNTLGTCLTWVLVGMITAAVGWDWGFHFLTVQIGVYCLVFWFVVADSPDQHKWITEEEKDFIKKSQAKTVSKAKVVPPYWKIFTSIPFWALCILHFGNLWGLYLQITGVPKFMVEVIGFNIKASGGLAALPHLLRMFFGIGFGYIGDKIKSKKLIGTTLTRKLFVIFSHIVPGILLMCMTLVKCDYIGAVLILIFSMSINGAAVITNLQNAQDLAPNFAGTIFGIISLIGGTTGFITPAVTGALMAENNGIHEWSQNFIIGGSVYVGCGLFFILFGTSEMQSWNSKTPVKDTEEGVSFKEVDEQDDEKQKPNETTKLNS</sequence>
<dbReference type="GO" id="GO:0016020">
    <property type="term" value="C:membrane"/>
    <property type="evidence" value="ECO:0007669"/>
    <property type="project" value="UniProtKB-SubCell"/>
</dbReference>
<feature type="transmembrane region" description="Helical" evidence="8">
    <location>
        <begin position="168"/>
        <end position="191"/>
    </location>
</feature>
<name>A0A6J2XSZ6_SITOR</name>
<dbReference type="InParanoid" id="A0A6J2XSZ6"/>
<dbReference type="PROSITE" id="PS50850">
    <property type="entry name" value="MFS"/>
    <property type="match status" value="1"/>
</dbReference>
<dbReference type="Proteomes" id="UP000504635">
    <property type="component" value="Unplaced"/>
</dbReference>
<feature type="transmembrane region" description="Helical" evidence="8">
    <location>
        <begin position="6"/>
        <end position="22"/>
    </location>
</feature>
<dbReference type="GeneID" id="115880944"/>
<evidence type="ECO:0000256" key="3">
    <source>
        <dbReference type="ARBA" id="ARBA00022692"/>
    </source>
</evidence>
<comment type="subcellular location">
    <subcellularLocation>
        <location evidence="1">Membrane</location>
        <topology evidence="1">Multi-pass membrane protein</topology>
    </subcellularLocation>
</comment>
<dbReference type="InterPro" id="IPR036259">
    <property type="entry name" value="MFS_trans_sf"/>
</dbReference>
<dbReference type="Gene3D" id="1.20.1250.20">
    <property type="entry name" value="MFS general substrate transporter like domains"/>
    <property type="match status" value="1"/>
</dbReference>
<feature type="transmembrane region" description="Helical" evidence="8">
    <location>
        <begin position="255"/>
        <end position="276"/>
    </location>
</feature>
<feature type="compositionally biased region" description="Basic and acidic residues" evidence="7">
    <location>
        <begin position="461"/>
        <end position="486"/>
    </location>
</feature>